<dbReference type="Proteomes" id="UP000585681">
    <property type="component" value="Unassembled WGS sequence"/>
</dbReference>
<dbReference type="EMBL" id="JACIEQ010000003">
    <property type="protein sequence ID" value="MBB4022924.1"/>
    <property type="molecule type" value="Genomic_DNA"/>
</dbReference>
<comment type="subcellular location">
    <subcellularLocation>
        <location evidence="1">Cell membrane</location>
        <topology evidence="1">Multi-pass membrane protein</topology>
    </subcellularLocation>
</comment>
<dbReference type="GO" id="GO:0022857">
    <property type="term" value="F:transmembrane transporter activity"/>
    <property type="evidence" value="ECO:0007669"/>
    <property type="project" value="InterPro"/>
</dbReference>
<keyword evidence="3" id="KW-1003">Cell membrane</keyword>
<reference evidence="8" key="1">
    <citation type="submission" date="2020-08" db="EMBL/GenBank/DDBJ databases">
        <title>Genomic Encyclopedia of Type Strains, Phase IV (KMG-IV): sequencing the most valuable type-strain genomes for metagenomic binning, comparative biology and taxonomic classification.</title>
        <authorList>
            <person name="Goeker M."/>
        </authorList>
    </citation>
    <scope>NUCLEOTIDE SEQUENCE [LARGE SCALE GENOMIC DNA]</scope>
    <source>
        <strain evidence="8">DSM 105040</strain>
    </source>
</reference>
<evidence type="ECO:0000313" key="9">
    <source>
        <dbReference type="Proteomes" id="UP000585681"/>
    </source>
</evidence>
<sequence>MKQFQLPFAAHTTIAALLALTLSALLGLAHPFWAAMTVWLVAQANRGLLFERAVARLLGTFTGACAAYVIFTSTNGSLVLMLAALSFWVATCSGVASLFRHFLSYGILLVGYTTAILVLLGVTDPALQNDLAASRIACTVIGILCSALVSGLFTANANPGSVRDHQDDITQQVLRAAAAPALAADWPLGLLRQIGAIEAESDALAAGSLKGHKQARLGRTLLAALTNFMADISQNDAARPGPELLTAFADAIEGGAGAQEAARLRRLDLPASFRAVLAAYAAVTDSEADGASSHGAYNDQTLPDWQAFHQNATRTGCALTLASAVWLISGWSQGPYMVMTAAIFTTLFSNFPNPQLAVRDTMRGSIAGAGAGLLYSGAVMPHIDGLAMTILAIAPLLLLGAWAMSRPGTAKAAIDLNMTFLLTVQPGDAMATSGWLHALNQSAAILLGVTVATFAFHFLWPRNPARNAQRLKEVIRRDLDVMTTETTANTALRRRGRITLSLLRLAAIPDVDQRDVKEGFAMLVRAYAYASSKLSAR</sequence>
<evidence type="ECO:0000256" key="3">
    <source>
        <dbReference type="ARBA" id="ARBA00022475"/>
    </source>
</evidence>
<dbReference type="Pfam" id="PF04632">
    <property type="entry name" value="FUSC"/>
    <property type="match status" value="2"/>
</dbReference>
<keyword evidence="4 7" id="KW-0812">Transmembrane</keyword>
<name>A0A840CA47_9RHOB</name>
<dbReference type="PANTHER" id="PTHR30509:SF9">
    <property type="entry name" value="MULTIDRUG RESISTANCE PROTEIN MDTO"/>
    <property type="match status" value="1"/>
</dbReference>
<evidence type="ECO:0000256" key="1">
    <source>
        <dbReference type="ARBA" id="ARBA00004651"/>
    </source>
</evidence>
<evidence type="ECO:0000256" key="2">
    <source>
        <dbReference type="ARBA" id="ARBA00022448"/>
    </source>
</evidence>
<gene>
    <name evidence="8" type="ORF">GGR17_002743</name>
</gene>
<evidence type="ECO:0000256" key="5">
    <source>
        <dbReference type="ARBA" id="ARBA00022989"/>
    </source>
</evidence>
<dbReference type="PANTHER" id="PTHR30509">
    <property type="entry name" value="P-HYDROXYBENZOIC ACID EFFLUX PUMP SUBUNIT-RELATED"/>
    <property type="match status" value="1"/>
</dbReference>
<evidence type="ECO:0000256" key="4">
    <source>
        <dbReference type="ARBA" id="ARBA00022692"/>
    </source>
</evidence>
<feature type="transmembrane region" description="Helical" evidence="7">
    <location>
        <begin position="78"/>
        <end position="96"/>
    </location>
</feature>
<keyword evidence="2" id="KW-0813">Transport</keyword>
<dbReference type="RefSeq" id="WP_054540048.1">
    <property type="nucleotide sequence ID" value="NZ_JACIEQ010000003.1"/>
</dbReference>
<proteinExistence type="predicted"/>
<accession>A0A840CA47</accession>
<keyword evidence="9" id="KW-1185">Reference proteome</keyword>
<feature type="transmembrane region" description="Helical" evidence="7">
    <location>
        <begin position="385"/>
        <end position="404"/>
    </location>
</feature>
<dbReference type="InterPro" id="IPR006726">
    <property type="entry name" value="PHBA_efflux_AaeB/fusaric-R"/>
</dbReference>
<feature type="transmembrane region" description="Helical" evidence="7">
    <location>
        <begin position="442"/>
        <end position="460"/>
    </location>
</feature>
<comment type="caution">
    <text evidence="8">The sequence shown here is derived from an EMBL/GenBank/DDBJ whole genome shotgun (WGS) entry which is preliminary data.</text>
</comment>
<protein>
    <submittedName>
        <fullName evidence="8">Putative membrane protein YccC</fullName>
    </submittedName>
</protein>
<feature type="transmembrane region" description="Helical" evidence="7">
    <location>
        <begin position="132"/>
        <end position="153"/>
    </location>
</feature>
<dbReference type="AlphaFoldDB" id="A0A840CA47"/>
<feature type="transmembrane region" description="Helical" evidence="7">
    <location>
        <begin position="102"/>
        <end position="120"/>
    </location>
</feature>
<organism evidence="8 9">
    <name type="scientific">Actibacterium naphthalenivorans</name>
    <dbReference type="NCBI Taxonomy" id="1614693"/>
    <lineage>
        <taxon>Bacteria</taxon>
        <taxon>Pseudomonadati</taxon>
        <taxon>Pseudomonadota</taxon>
        <taxon>Alphaproteobacteria</taxon>
        <taxon>Rhodobacterales</taxon>
        <taxon>Roseobacteraceae</taxon>
        <taxon>Actibacterium</taxon>
    </lineage>
</organism>
<keyword evidence="5 7" id="KW-1133">Transmembrane helix</keyword>
<evidence type="ECO:0000256" key="7">
    <source>
        <dbReference type="SAM" id="Phobius"/>
    </source>
</evidence>
<evidence type="ECO:0000256" key="6">
    <source>
        <dbReference type="ARBA" id="ARBA00023136"/>
    </source>
</evidence>
<keyword evidence="6 7" id="KW-0472">Membrane</keyword>
<evidence type="ECO:0000313" key="8">
    <source>
        <dbReference type="EMBL" id="MBB4022924.1"/>
    </source>
</evidence>
<dbReference type="GO" id="GO:0005886">
    <property type="term" value="C:plasma membrane"/>
    <property type="evidence" value="ECO:0007669"/>
    <property type="project" value="UniProtKB-SubCell"/>
</dbReference>